<name>A0ABP9TZI8_9MICO</name>
<evidence type="ECO:0000313" key="1">
    <source>
        <dbReference type="EMBL" id="GAA5339279.1"/>
    </source>
</evidence>
<dbReference type="SUPFAM" id="SSF109854">
    <property type="entry name" value="DinB/YfiT-like putative metalloenzymes"/>
    <property type="match status" value="1"/>
</dbReference>
<dbReference type="InterPro" id="IPR034660">
    <property type="entry name" value="DinB/YfiT-like"/>
</dbReference>
<sequence>MSLPLDDPRPRPNEREGLVDFLEYQRQVLRRKVDGMSAEDLGRTTAASSLTLGGLIRHLTFVENFWFLDRVAGEAMPAPWTDVDWKADPDWDFTSAADVEPADLIAGFEAACATSRAVLENIDDLDAPLSRKHHGQRLNVRWVLIHMIEEYARHAGHADLLRESIDGSVGD</sequence>
<evidence type="ECO:0000313" key="2">
    <source>
        <dbReference type="Proteomes" id="UP001498935"/>
    </source>
</evidence>
<proteinExistence type="predicted"/>
<comment type="caution">
    <text evidence="1">The sequence shown here is derived from an EMBL/GenBank/DDBJ whole genome shotgun (WGS) entry which is preliminary data.</text>
</comment>
<protein>
    <submittedName>
        <fullName evidence="1">DinB family protein</fullName>
    </submittedName>
</protein>
<dbReference type="Proteomes" id="UP001498935">
    <property type="component" value="Unassembled WGS sequence"/>
</dbReference>
<dbReference type="Pfam" id="PF04978">
    <property type="entry name" value="MST"/>
    <property type="match status" value="1"/>
</dbReference>
<organism evidence="1 2">
    <name type="scientific">Brevibacterium ammoniilyticum</name>
    <dbReference type="NCBI Taxonomy" id="1046555"/>
    <lineage>
        <taxon>Bacteria</taxon>
        <taxon>Bacillati</taxon>
        <taxon>Actinomycetota</taxon>
        <taxon>Actinomycetes</taxon>
        <taxon>Micrococcales</taxon>
        <taxon>Brevibacteriaceae</taxon>
        <taxon>Brevibacterium</taxon>
    </lineage>
</organism>
<keyword evidence="2" id="KW-1185">Reference proteome</keyword>
<accession>A0ABP9TZI8</accession>
<reference evidence="1 2" key="1">
    <citation type="submission" date="2024-02" db="EMBL/GenBank/DDBJ databases">
        <title>Characterization of antibiotic resistant novel bacterial strains and their environmental applications.</title>
        <authorList>
            <person name="Manzoor S."/>
            <person name="Abbas S."/>
            <person name="Arshad M."/>
            <person name="Li W.J."/>
            <person name="Ahmed I."/>
        </authorList>
    </citation>
    <scope>NUCLEOTIDE SEQUENCE [LARGE SCALE GENOMIC DNA]</scope>
    <source>
        <strain evidence="1 2">KACC 15558</strain>
    </source>
</reference>
<dbReference type="Gene3D" id="1.20.120.450">
    <property type="entry name" value="dinb family like domain"/>
    <property type="match status" value="1"/>
</dbReference>
<dbReference type="EMBL" id="BAABNP010000001">
    <property type="protein sequence ID" value="GAA5339279.1"/>
    <property type="molecule type" value="Genomic_DNA"/>
</dbReference>
<dbReference type="RefSeq" id="WP_342036952.1">
    <property type="nucleotide sequence ID" value="NZ_BAABBK010000001.1"/>
</dbReference>
<gene>
    <name evidence="1" type="ORF">KACC15558_03190</name>
</gene>
<dbReference type="InterPro" id="IPR007061">
    <property type="entry name" value="MST-like"/>
</dbReference>